<dbReference type="Pfam" id="PF00448">
    <property type="entry name" value="SRP54"/>
    <property type="match status" value="1"/>
</dbReference>
<keyword evidence="3" id="KW-0963">Cytoplasm</keyword>
<dbReference type="CDD" id="cd18539">
    <property type="entry name" value="SRP_G"/>
    <property type="match status" value="1"/>
</dbReference>
<dbReference type="InterPro" id="IPR036225">
    <property type="entry name" value="SRP/SRP_N"/>
</dbReference>
<evidence type="ECO:0000256" key="4">
    <source>
        <dbReference type="ARBA" id="ARBA00022741"/>
    </source>
</evidence>
<keyword evidence="6" id="KW-0694">RNA-binding</keyword>
<comment type="subcellular location">
    <subcellularLocation>
        <location evidence="1">Cytoplasm</location>
    </subcellularLocation>
</comment>
<keyword evidence="9" id="KW-0687">Ribonucleoprotein</keyword>
<dbReference type="SUPFAM" id="SSF47446">
    <property type="entry name" value="Signal peptide-binding domain"/>
    <property type="match status" value="1"/>
</dbReference>
<dbReference type="SMART" id="SM00963">
    <property type="entry name" value="SRP54_N"/>
    <property type="match status" value="1"/>
</dbReference>
<gene>
    <name evidence="13" type="ORF">UFOPK1650_00170</name>
</gene>
<dbReference type="InterPro" id="IPR000897">
    <property type="entry name" value="SRP54_GTPase_dom"/>
</dbReference>
<evidence type="ECO:0000256" key="5">
    <source>
        <dbReference type="ARBA" id="ARBA00022801"/>
    </source>
</evidence>
<name>A0A6J6DHU0_9ZZZZ</name>
<keyword evidence="8" id="KW-0733">Signal recognition particle</keyword>
<dbReference type="GO" id="GO:0005525">
    <property type="term" value="F:GTP binding"/>
    <property type="evidence" value="ECO:0007669"/>
    <property type="project" value="UniProtKB-KW"/>
</dbReference>
<dbReference type="InterPro" id="IPR042101">
    <property type="entry name" value="SRP54_N_sf"/>
</dbReference>
<dbReference type="PROSITE" id="PS00300">
    <property type="entry name" value="SRP54"/>
    <property type="match status" value="1"/>
</dbReference>
<dbReference type="SUPFAM" id="SSF52540">
    <property type="entry name" value="P-loop containing nucleoside triphosphate hydrolases"/>
    <property type="match status" value="1"/>
</dbReference>
<dbReference type="PANTHER" id="PTHR11564">
    <property type="entry name" value="SIGNAL RECOGNITION PARTICLE 54K PROTEIN SRP54"/>
    <property type="match status" value="1"/>
</dbReference>
<dbReference type="SMART" id="SM00962">
    <property type="entry name" value="SRP54"/>
    <property type="match status" value="1"/>
</dbReference>
<evidence type="ECO:0000256" key="3">
    <source>
        <dbReference type="ARBA" id="ARBA00022490"/>
    </source>
</evidence>
<dbReference type="InterPro" id="IPR003593">
    <property type="entry name" value="AAA+_ATPase"/>
</dbReference>
<evidence type="ECO:0000259" key="12">
    <source>
        <dbReference type="PROSITE" id="PS00300"/>
    </source>
</evidence>
<reference evidence="13" key="1">
    <citation type="submission" date="2020-05" db="EMBL/GenBank/DDBJ databases">
        <authorList>
            <person name="Chiriac C."/>
            <person name="Salcher M."/>
            <person name="Ghai R."/>
            <person name="Kavagutti S V."/>
        </authorList>
    </citation>
    <scope>NUCLEOTIDE SEQUENCE</scope>
</reference>
<dbReference type="InterPro" id="IPR004125">
    <property type="entry name" value="Signal_recog_particle_SRP54_M"/>
</dbReference>
<evidence type="ECO:0000313" key="13">
    <source>
        <dbReference type="EMBL" id="CAB4560968.1"/>
    </source>
</evidence>
<feature type="domain" description="SRP54-type proteins GTP-binding" evidence="12">
    <location>
        <begin position="273"/>
        <end position="286"/>
    </location>
</feature>
<dbReference type="PANTHER" id="PTHR11564:SF5">
    <property type="entry name" value="SIGNAL RECOGNITION PARTICLE SUBUNIT SRP54"/>
    <property type="match status" value="1"/>
</dbReference>
<keyword evidence="5" id="KW-0378">Hydrolase</keyword>
<dbReference type="EC" id="3.6.5.4" evidence="10"/>
<evidence type="ECO:0000256" key="8">
    <source>
        <dbReference type="ARBA" id="ARBA00023135"/>
    </source>
</evidence>
<keyword evidence="4" id="KW-0547">Nucleotide-binding</keyword>
<dbReference type="Pfam" id="PF02978">
    <property type="entry name" value="SRP_SPB"/>
    <property type="match status" value="1"/>
</dbReference>
<sequence length="478" mass="51049">MFEALTERFSTALKSLRSKGRLTSADIDEIASEIEDALIAADVAVEVAREFSVRIKENATALLDEVATSTNPAQRVQEVINQELIATLSGDGSRFSFAKRGPTVVLLAGLQGAGKTSFAGKLARHFKSSGNTPLLVACDLQRPNAVNQLQIVGEQAGVPVFAPEPGNGVGDPVAVARKALEFANAKVHNMVIIDTAGRLGVDSEMMAQAAAIRDVTSPNEILFVIDAMTGQDAARTARSFQEGVGITAVALTKLDGDARGGAALSVARVTGKPIRYASTGEKVTDFDLFHPDRMASRILGSGDIATLAESAKRAFDSETAKRLEDKFSSGDDFTLADFLEQLKAMRKMGSMSKLLGMLPGAQTGAMKKQLESLDDNELIRTQSIIDSMTPKEREDVKILNGSRRARIARGSGRSVKEVNDLVDRFTAAQKVMKQMRSGSTPQVPGLPVIPGSTRPKVQPTKKKSRSGNPAKRALEDRG</sequence>
<dbReference type="Pfam" id="PF02881">
    <property type="entry name" value="SRP54_N"/>
    <property type="match status" value="1"/>
</dbReference>
<accession>A0A6J6DHU0</accession>
<proteinExistence type="inferred from homology"/>
<dbReference type="SMART" id="SM00382">
    <property type="entry name" value="AAA"/>
    <property type="match status" value="1"/>
</dbReference>
<dbReference type="InterPro" id="IPR013822">
    <property type="entry name" value="Signal_recog_particl_SRP54_hlx"/>
</dbReference>
<dbReference type="InterPro" id="IPR027417">
    <property type="entry name" value="P-loop_NTPase"/>
</dbReference>
<dbReference type="InterPro" id="IPR022941">
    <property type="entry name" value="SRP54"/>
</dbReference>
<dbReference type="GO" id="GO:0008312">
    <property type="term" value="F:7S RNA binding"/>
    <property type="evidence" value="ECO:0007669"/>
    <property type="project" value="InterPro"/>
</dbReference>
<keyword evidence="7" id="KW-0342">GTP-binding</keyword>
<comment type="similarity">
    <text evidence="2">Belongs to the GTP-binding SRP family. SRP54 subfamily.</text>
</comment>
<dbReference type="EMBL" id="CAEZTJ010000011">
    <property type="protein sequence ID" value="CAB4560968.1"/>
    <property type="molecule type" value="Genomic_DNA"/>
</dbReference>
<dbReference type="GO" id="GO:0003924">
    <property type="term" value="F:GTPase activity"/>
    <property type="evidence" value="ECO:0007669"/>
    <property type="project" value="InterPro"/>
</dbReference>
<evidence type="ECO:0000256" key="2">
    <source>
        <dbReference type="ARBA" id="ARBA00005450"/>
    </source>
</evidence>
<evidence type="ECO:0000256" key="7">
    <source>
        <dbReference type="ARBA" id="ARBA00023134"/>
    </source>
</evidence>
<dbReference type="GO" id="GO:0005786">
    <property type="term" value="C:signal recognition particle, endoplasmic reticulum targeting"/>
    <property type="evidence" value="ECO:0007669"/>
    <property type="project" value="UniProtKB-KW"/>
</dbReference>
<dbReference type="GO" id="GO:0006614">
    <property type="term" value="P:SRP-dependent cotranslational protein targeting to membrane"/>
    <property type="evidence" value="ECO:0007669"/>
    <property type="project" value="InterPro"/>
</dbReference>
<evidence type="ECO:0000256" key="1">
    <source>
        <dbReference type="ARBA" id="ARBA00004496"/>
    </source>
</evidence>
<dbReference type="Gene3D" id="3.40.50.300">
    <property type="entry name" value="P-loop containing nucleotide triphosphate hydrolases"/>
    <property type="match status" value="1"/>
</dbReference>
<dbReference type="AlphaFoldDB" id="A0A6J6DHU0"/>
<evidence type="ECO:0000256" key="10">
    <source>
        <dbReference type="ARBA" id="ARBA00035672"/>
    </source>
</evidence>
<feature type="region of interest" description="Disordered" evidence="11">
    <location>
        <begin position="433"/>
        <end position="478"/>
    </location>
</feature>
<dbReference type="Gene3D" id="1.10.260.30">
    <property type="entry name" value="Signal recognition particle, SRP54 subunit, M-domain"/>
    <property type="match status" value="1"/>
</dbReference>
<dbReference type="NCBIfam" id="TIGR00959">
    <property type="entry name" value="ffh"/>
    <property type="match status" value="1"/>
</dbReference>
<organism evidence="13">
    <name type="scientific">freshwater metagenome</name>
    <dbReference type="NCBI Taxonomy" id="449393"/>
    <lineage>
        <taxon>unclassified sequences</taxon>
        <taxon>metagenomes</taxon>
        <taxon>ecological metagenomes</taxon>
    </lineage>
</organism>
<evidence type="ECO:0000256" key="9">
    <source>
        <dbReference type="ARBA" id="ARBA00023274"/>
    </source>
</evidence>
<evidence type="ECO:0000256" key="6">
    <source>
        <dbReference type="ARBA" id="ARBA00022884"/>
    </source>
</evidence>
<dbReference type="InterPro" id="IPR004780">
    <property type="entry name" value="SRP"/>
</dbReference>
<dbReference type="Gene3D" id="1.20.120.140">
    <property type="entry name" value="Signal recognition particle SRP54, nucleotide-binding domain"/>
    <property type="match status" value="1"/>
</dbReference>
<dbReference type="InterPro" id="IPR036891">
    <property type="entry name" value="Signal_recog_part_SRP54_M_sf"/>
</dbReference>
<dbReference type="SUPFAM" id="SSF47364">
    <property type="entry name" value="Domain of the SRP/SRP receptor G-proteins"/>
    <property type="match status" value="1"/>
</dbReference>
<protein>
    <recommendedName>
        <fullName evidence="10">signal-recognition-particle GTPase</fullName>
        <ecNumber evidence="10">3.6.5.4</ecNumber>
    </recommendedName>
</protein>
<evidence type="ECO:0000256" key="11">
    <source>
        <dbReference type="SAM" id="MobiDB-lite"/>
    </source>
</evidence>